<gene>
    <name evidence="1" type="ORF">L9F63_023281</name>
</gene>
<dbReference type="EMBL" id="JASPKZ010007895">
    <property type="protein sequence ID" value="KAJ9581540.1"/>
    <property type="molecule type" value="Genomic_DNA"/>
</dbReference>
<name>A0AAD7ZIY9_DIPPU</name>
<organism evidence="1 2">
    <name type="scientific">Diploptera punctata</name>
    <name type="common">Pacific beetle cockroach</name>
    <dbReference type="NCBI Taxonomy" id="6984"/>
    <lineage>
        <taxon>Eukaryota</taxon>
        <taxon>Metazoa</taxon>
        <taxon>Ecdysozoa</taxon>
        <taxon>Arthropoda</taxon>
        <taxon>Hexapoda</taxon>
        <taxon>Insecta</taxon>
        <taxon>Pterygota</taxon>
        <taxon>Neoptera</taxon>
        <taxon>Polyneoptera</taxon>
        <taxon>Dictyoptera</taxon>
        <taxon>Blattodea</taxon>
        <taxon>Blaberoidea</taxon>
        <taxon>Blaberidae</taxon>
        <taxon>Diplopterinae</taxon>
        <taxon>Diploptera</taxon>
    </lineage>
</organism>
<feature type="non-terminal residue" evidence="1">
    <location>
        <position position="1"/>
    </location>
</feature>
<protein>
    <submittedName>
        <fullName evidence="1">Uncharacterized protein</fullName>
    </submittedName>
</protein>
<comment type="caution">
    <text evidence="1">The sequence shown here is derived from an EMBL/GenBank/DDBJ whole genome shotgun (WGS) entry which is preliminary data.</text>
</comment>
<keyword evidence="2" id="KW-1185">Reference proteome</keyword>
<evidence type="ECO:0000313" key="2">
    <source>
        <dbReference type="Proteomes" id="UP001233999"/>
    </source>
</evidence>
<reference evidence="1" key="2">
    <citation type="submission" date="2023-05" db="EMBL/GenBank/DDBJ databases">
        <authorList>
            <person name="Fouks B."/>
        </authorList>
    </citation>
    <scope>NUCLEOTIDE SEQUENCE</scope>
    <source>
        <strain evidence="1">Stay&amp;Tobe</strain>
        <tissue evidence="1">Testes</tissue>
    </source>
</reference>
<dbReference type="AlphaFoldDB" id="A0AAD7ZIY9"/>
<accession>A0AAD7ZIY9</accession>
<evidence type="ECO:0000313" key="1">
    <source>
        <dbReference type="EMBL" id="KAJ9581540.1"/>
    </source>
</evidence>
<proteinExistence type="predicted"/>
<reference evidence="1" key="1">
    <citation type="journal article" date="2023" name="IScience">
        <title>Live-bearing cockroach genome reveals convergent evolutionary mechanisms linked to viviparity in insects and beyond.</title>
        <authorList>
            <person name="Fouks B."/>
            <person name="Harrison M.C."/>
            <person name="Mikhailova A.A."/>
            <person name="Marchal E."/>
            <person name="English S."/>
            <person name="Carruthers M."/>
            <person name="Jennings E.C."/>
            <person name="Chiamaka E.L."/>
            <person name="Frigard R.A."/>
            <person name="Pippel M."/>
            <person name="Attardo G.M."/>
            <person name="Benoit J.B."/>
            <person name="Bornberg-Bauer E."/>
            <person name="Tobe S.S."/>
        </authorList>
    </citation>
    <scope>NUCLEOTIDE SEQUENCE</scope>
    <source>
        <strain evidence="1">Stay&amp;Tobe</strain>
    </source>
</reference>
<sequence>LSYLQHNARSTESVQNVASTFNVGKCIVTRNSSVSELFLVKPNSRTTRTSFSIHQQHVHLIPREKEKRKNYEALFEATRDVIYTQQHVFRKGKYVHVCAMYHHWRRHR</sequence>
<dbReference type="Proteomes" id="UP001233999">
    <property type="component" value="Unassembled WGS sequence"/>
</dbReference>
<feature type="non-terminal residue" evidence="1">
    <location>
        <position position="108"/>
    </location>
</feature>